<evidence type="ECO:0000256" key="22">
    <source>
        <dbReference type="ARBA" id="ARBA00023242"/>
    </source>
</evidence>
<evidence type="ECO:0000256" key="21">
    <source>
        <dbReference type="ARBA" id="ARBA00023204"/>
    </source>
</evidence>
<keyword evidence="9" id="KW-0540">Nuclease</keyword>
<feature type="region of interest" description="Disordered" evidence="26">
    <location>
        <begin position="1"/>
        <end position="216"/>
    </location>
</feature>
<keyword evidence="7" id="KW-0004">4Fe-4S</keyword>
<dbReference type="InterPro" id="IPR026851">
    <property type="entry name" value="Dna2/JHS1_DEXXQ-box"/>
</dbReference>
<evidence type="ECO:0000259" key="27">
    <source>
        <dbReference type="Pfam" id="PF01930"/>
    </source>
</evidence>
<feature type="domain" description="DNA2/NAM7 helicase-like C-terminal" evidence="30">
    <location>
        <begin position="1427"/>
        <end position="1663"/>
    </location>
</feature>
<comment type="catalytic activity">
    <reaction evidence="25">
        <text>ATP + H2O = ADP + phosphate + H(+)</text>
        <dbReference type="Rhea" id="RHEA:13065"/>
        <dbReference type="ChEBI" id="CHEBI:15377"/>
        <dbReference type="ChEBI" id="CHEBI:15378"/>
        <dbReference type="ChEBI" id="CHEBI:30616"/>
        <dbReference type="ChEBI" id="CHEBI:43474"/>
        <dbReference type="ChEBI" id="CHEBI:456216"/>
        <dbReference type="EC" id="3.6.4.12"/>
    </reaction>
</comment>
<keyword evidence="11" id="KW-0547">Nucleotide-binding</keyword>
<keyword evidence="14" id="KW-0378">Hydrolase</keyword>
<dbReference type="InterPro" id="IPR011604">
    <property type="entry name" value="PDDEXK-like_dom_sf"/>
</dbReference>
<feature type="compositionally biased region" description="Low complexity" evidence="26">
    <location>
        <begin position="173"/>
        <end position="184"/>
    </location>
</feature>
<keyword evidence="17" id="KW-0408">Iron</keyword>
<dbReference type="GO" id="GO:0051539">
    <property type="term" value="F:4 iron, 4 sulfur cluster binding"/>
    <property type="evidence" value="ECO:0007669"/>
    <property type="project" value="UniProtKB-KW"/>
</dbReference>
<dbReference type="HOGENOM" id="CLU_001666_2_1_1"/>
<dbReference type="CDD" id="cd18808">
    <property type="entry name" value="SF1_C_Upf1"/>
    <property type="match status" value="1"/>
</dbReference>
<feature type="domain" description="DUF83" evidence="27">
    <location>
        <begin position="882"/>
        <end position="981"/>
    </location>
</feature>
<evidence type="ECO:0000256" key="12">
    <source>
        <dbReference type="ARBA" id="ARBA00022759"/>
    </source>
</evidence>
<evidence type="ECO:0000256" key="1">
    <source>
        <dbReference type="ARBA" id="ARBA00001966"/>
    </source>
</evidence>
<accession>S3BQG1</accession>
<dbReference type="InterPro" id="IPR045055">
    <property type="entry name" value="DNA2/NAM7-like"/>
</dbReference>
<evidence type="ECO:0000313" key="33">
    <source>
        <dbReference type="EMBL" id="EPE03574.1"/>
    </source>
</evidence>
<feature type="compositionally biased region" description="Polar residues" evidence="26">
    <location>
        <begin position="153"/>
        <end position="167"/>
    </location>
</feature>
<evidence type="ECO:0000256" key="9">
    <source>
        <dbReference type="ARBA" id="ARBA00022722"/>
    </source>
</evidence>
<dbReference type="InterPro" id="IPR014808">
    <property type="entry name" value="DNA_replication_fac_Dna2_N"/>
</dbReference>
<keyword evidence="10" id="KW-0479">Metal-binding</keyword>
<keyword evidence="15 33" id="KW-0347">Helicase</keyword>
<feature type="compositionally biased region" description="Basic and acidic residues" evidence="26">
    <location>
        <begin position="1671"/>
        <end position="1694"/>
    </location>
</feature>
<evidence type="ECO:0000256" key="23">
    <source>
        <dbReference type="ARBA" id="ARBA00023268"/>
    </source>
</evidence>
<feature type="compositionally biased region" description="Low complexity" evidence="26">
    <location>
        <begin position="110"/>
        <end position="138"/>
    </location>
</feature>
<dbReference type="VEuPathDB" id="FungiDB:F503_06747"/>
<evidence type="ECO:0000259" key="28">
    <source>
        <dbReference type="Pfam" id="PF08696"/>
    </source>
</evidence>
<evidence type="ECO:0000256" key="16">
    <source>
        <dbReference type="ARBA" id="ARBA00022840"/>
    </source>
</evidence>
<keyword evidence="12" id="KW-0255">Endonuclease</keyword>
<evidence type="ECO:0000313" key="34">
    <source>
        <dbReference type="Proteomes" id="UP000016923"/>
    </source>
</evidence>
<proteinExistence type="inferred from homology"/>
<keyword evidence="22" id="KW-0539">Nucleus</keyword>
<dbReference type="CDD" id="cd22318">
    <property type="entry name" value="DNA2_N-like"/>
    <property type="match status" value="1"/>
</dbReference>
<evidence type="ECO:0000256" key="19">
    <source>
        <dbReference type="ARBA" id="ARBA00023125"/>
    </source>
</evidence>
<evidence type="ECO:0000256" key="17">
    <source>
        <dbReference type="ARBA" id="ARBA00023004"/>
    </source>
</evidence>
<feature type="compositionally biased region" description="Basic and acidic residues" evidence="26">
    <location>
        <begin position="72"/>
        <end position="90"/>
    </location>
</feature>
<organism evidence="33 34">
    <name type="scientific">Ophiostoma piceae (strain UAMH 11346)</name>
    <name type="common">Sap stain fungus</name>
    <dbReference type="NCBI Taxonomy" id="1262450"/>
    <lineage>
        <taxon>Eukaryota</taxon>
        <taxon>Fungi</taxon>
        <taxon>Dikarya</taxon>
        <taxon>Ascomycota</taxon>
        <taxon>Pezizomycotina</taxon>
        <taxon>Sordariomycetes</taxon>
        <taxon>Sordariomycetidae</taxon>
        <taxon>Ophiostomatales</taxon>
        <taxon>Ophiostomataceae</taxon>
        <taxon>Ophiostoma</taxon>
    </lineage>
</organism>
<feature type="compositionally biased region" description="Polar residues" evidence="26">
    <location>
        <begin position="1"/>
        <end position="26"/>
    </location>
</feature>
<evidence type="ECO:0000256" key="6">
    <source>
        <dbReference type="ARBA" id="ARBA00021516"/>
    </source>
</evidence>
<dbReference type="GO" id="GO:0003677">
    <property type="term" value="F:DNA binding"/>
    <property type="evidence" value="ECO:0007669"/>
    <property type="project" value="UniProtKB-KW"/>
</dbReference>
<dbReference type="Proteomes" id="UP000016923">
    <property type="component" value="Unassembled WGS sequence"/>
</dbReference>
<evidence type="ECO:0000256" key="24">
    <source>
        <dbReference type="ARBA" id="ARBA00032548"/>
    </source>
</evidence>
<feature type="domain" description="DNA2/NAM7 helicase helicase" evidence="29">
    <location>
        <begin position="1351"/>
        <end position="1419"/>
    </location>
</feature>
<dbReference type="VEuPathDB" id="FungiDB:F503_08774"/>
<feature type="region of interest" description="Disordered" evidence="26">
    <location>
        <begin position="1669"/>
        <end position="1696"/>
    </location>
</feature>
<dbReference type="FunFam" id="3.40.50.300:FF:001170">
    <property type="entry name" value="DNA replication helicase Dna2"/>
    <property type="match status" value="1"/>
</dbReference>
<dbReference type="GO" id="GO:0017108">
    <property type="term" value="F:5'-flap endonuclease activity"/>
    <property type="evidence" value="ECO:0007669"/>
    <property type="project" value="TreeGrafter"/>
</dbReference>
<evidence type="ECO:0000256" key="18">
    <source>
        <dbReference type="ARBA" id="ARBA00023014"/>
    </source>
</evidence>
<dbReference type="GO" id="GO:0006281">
    <property type="term" value="P:DNA repair"/>
    <property type="evidence" value="ECO:0007669"/>
    <property type="project" value="UniProtKB-KW"/>
</dbReference>
<evidence type="ECO:0000256" key="13">
    <source>
        <dbReference type="ARBA" id="ARBA00022763"/>
    </source>
</evidence>
<feature type="domain" description="DNA2/NAM7 helicase helicase" evidence="29">
    <location>
        <begin position="1251"/>
        <end position="1338"/>
    </location>
</feature>
<dbReference type="GO" id="GO:0005634">
    <property type="term" value="C:nucleus"/>
    <property type="evidence" value="ECO:0007669"/>
    <property type="project" value="UniProtKB-SubCell"/>
</dbReference>
<dbReference type="GO" id="GO:0017116">
    <property type="term" value="F:single-stranded DNA helicase activity"/>
    <property type="evidence" value="ECO:0007669"/>
    <property type="project" value="InterPro"/>
</dbReference>
<evidence type="ECO:0000313" key="32">
    <source>
        <dbReference type="EMBL" id="EPE02549.1"/>
    </source>
</evidence>
<evidence type="ECO:0000259" key="31">
    <source>
        <dbReference type="Pfam" id="PF21123"/>
    </source>
</evidence>
<dbReference type="EMBL" id="KE148167">
    <property type="protein sequence ID" value="EPE03574.1"/>
    <property type="molecule type" value="Genomic_DNA"/>
</dbReference>
<feature type="compositionally biased region" description="Pro residues" evidence="26">
    <location>
        <begin position="27"/>
        <end position="38"/>
    </location>
</feature>
<keyword evidence="23" id="KW-0511">Multifunctional enzyme</keyword>
<evidence type="ECO:0000256" key="11">
    <source>
        <dbReference type="ARBA" id="ARBA00022741"/>
    </source>
</evidence>
<dbReference type="Pfam" id="PF21123">
    <property type="entry name" value="Dna2_Rift"/>
    <property type="match status" value="1"/>
</dbReference>
<dbReference type="GO" id="GO:0005739">
    <property type="term" value="C:mitochondrion"/>
    <property type="evidence" value="ECO:0007669"/>
    <property type="project" value="UniProtKB-SubCell"/>
</dbReference>
<keyword evidence="19" id="KW-0238">DNA-binding</keyword>
<feature type="region of interest" description="Disordered" evidence="26">
    <location>
        <begin position="242"/>
        <end position="300"/>
    </location>
</feature>
<evidence type="ECO:0000256" key="15">
    <source>
        <dbReference type="ARBA" id="ARBA00022806"/>
    </source>
</evidence>
<comment type="subcellular location">
    <subcellularLocation>
        <location evidence="3">Mitochondrion</location>
    </subcellularLocation>
    <subcellularLocation>
        <location evidence="2">Nucleus</location>
    </subcellularLocation>
</comment>
<feature type="region of interest" description="Disordered" evidence="26">
    <location>
        <begin position="526"/>
        <end position="555"/>
    </location>
</feature>
<comment type="similarity">
    <text evidence="4">Belongs to the DNA2/NAM7 helicase family.</text>
</comment>
<feature type="compositionally biased region" description="Low complexity" evidence="26">
    <location>
        <begin position="285"/>
        <end position="295"/>
    </location>
</feature>
<evidence type="ECO:0000256" key="8">
    <source>
        <dbReference type="ARBA" id="ARBA00022705"/>
    </source>
</evidence>
<dbReference type="PANTHER" id="PTHR10887">
    <property type="entry name" value="DNA2/NAM7 HELICASE FAMILY"/>
    <property type="match status" value="1"/>
</dbReference>
<feature type="compositionally biased region" description="Polar residues" evidence="26">
    <location>
        <begin position="441"/>
        <end position="453"/>
    </location>
</feature>
<dbReference type="Gene3D" id="3.40.50.300">
    <property type="entry name" value="P-loop containing nucleotide triphosphate hydrolases"/>
    <property type="match status" value="3"/>
</dbReference>
<dbReference type="InterPro" id="IPR027417">
    <property type="entry name" value="P-loop_NTPase"/>
</dbReference>
<evidence type="ECO:0000256" key="25">
    <source>
        <dbReference type="ARBA" id="ARBA00047995"/>
    </source>
</evidence>
<gene>
    <name evidence="33" type="ORF">F503_06747</name>
    <name evidence="32" type="ORF">F503_08774</name>
</gene>
<dbReference type="GO" id="GO:0046872">
    <property type="term" value="F:metal ion binding"/>
    <property type="evidence" value="ECO:0007669"/>
    <property type="project" value="UniProtKB-KW"/>
</dbReference>
<dbReference type="Gene3D" id="3.90.320.10">
    <property type="match status" value="1"/>
</dbReference>
<dbReference type="EC" id="3.6.4.12" evidence="5"/>
<dbReference type="PANTHER" id="PTHR10887:SF433">
    <property type="entry name" value="DNA REPLICATION ATP-DEPENDENT HELICASE_NUCLEASE DNA2"/>
    <property type="match status" value="1"/>
</dbReference>
<evidence type="ECO:0000256" key="7">
    <source>
        <dbReference type="ARBA" id="ARBA00022485"/>
    </source>
</evidence>
<sequence length="1842" mass="202819">MQRQPYKSNRNGQWNRTASNAQEQPSHQPPPPPPPPPVEISTTTRSKLQKFQFKPPRRKTHDKDSTKHKKGEPKTKGHEEHKPGGREPQPHHQARPKGRADDCIVDDKMAGSATAARASGSKQSQKGSQKGNQRGNQRSGQISGRINHPTGDASVSTPAKETTTTSRVPIKPAADAEATQATEASKTNGSDKEDASATTADNGALPCTQPDKITPTVSATPEFLSIHVKTPRARFVWQDLAGTPGTPRIKESLGLSPNAKLSWMPEQAQALSPEGPKQGTKRTRSSSPPSSPTNSRSKRVAENVQKFKEVMASATTANLALESKFPRKRNALVRHRTEVGRSTARTRATDALGIDPVGATTPLDGLSPRTAAGFRRSVSCNTIPTKRQRIGSVEPNLPENSALEDRSEGLPLQRPRSRASSRRATTPHAAETLEDHEMDQPGQSPTVQTNLSSPALDRLSLTVDMGAGDPSLPDTESVGNANPQAVPEEMADDAMSDFGDDFFDDDILAELDASLAPEVEPITTPAAEDEQSAPQPGSPPPAPPQPDLANNESRGEFDDLDDVFAETDDLMANINPDQQANTDARPANPACAGGAGGGVGDMEDMFGDDFGEDFDFEAAEMAATQASSQRRRAIQRYLVADVIPSSYEEKGQLSAEKILVLRKDGDKTGSTRAVHLRGDWYNTSASIKAYVHVLGEFNSAGVCIVDNDHNMLILHPDQLVSSTVIADSFECMRRAVLQDRVKATSEASAPLVYGTLLHEIFQEALMANQWDTIYLNIVIDKTIQKHIEDLYTIRIEPNAAREHLLTKTCEMQAWAKQFVSSTPKPEAVAEGRGHDKINMCVSKLLDVEEHVWSPMYGLKGNIDATVQVTMHPVRKPQDSTTLTVPFELKTGKHPSAKHTAQTVLYNLLLSDRYDLEIVYGVLYYMETSHTLRVPTVRNELRHMIMERNELACYIRERSVQLPPMLKKQNACGRCYAQTSCFVYHKLADGGNGETSGMDAKFDEVVGHLTPRHQEFFLKWEDLITKEEKESQKLRRELWTMLSTEREKVGRCFANVIIQEGSAQEEVGTSKINRFRYTFLKENPAPGFSFMDSQLAVGEPIVISDEEGHFALALGFVTAVHKQRIDVAVDRRLHNARIRQDGFDEQTNQVFAGIMETSSPSAKKQIKMEHGTRFPSQTGSSQSSKKSVVRYRLDKDEFSNGMATVRNNLVQVMAGDRVGLREIRQLVVDLAPPKFKATSTQYVIDDTKAETLNIDQKRAIDKVMSAQDYALVLGMPGTGKTTTIAHIISALVSQGKSVLLTSYTHTAVDNILLKLKKSKTPILRLGAPAKVHPEVQDFAILAGEPKTTFDAIRHAWHDTPIVATTCLGINHPLFSERMFDYCIVDEASQITLPICLGPIRMAHTFVLVGDHNQLPPLVQNEEARLGGLDVSLFKLLSDTHPDSVVNLEHQYRMCEDIMTLSNTLIYNGRLKCGTEELRFRSLQVPDMAELYRHHHNSDSIARLTPSSYCAMGGPSCWLRNLLRPETRVAFINTDAIEGSREESKGNRTVNPCEAQLVSQLVEGLLTVGVPASDIGVMTHYRSQLSLLKHQLRGVMAHHSNSGEGGGGIEMHTADRFQGRDKEVVVLSLVRNNEACNIGDLLKDWRRINVAFTRAKTKLLVVGSRSTLQGSVSKDKTANTIKSEKGEKSEKNKMDEDNMGEQMLARFVSLMEERNWIYDLPSDALEDHLFEEYPTTQAGSLGQLNRQSPKTARTSSKTTGQSVTIKTEKDAARAPLVPSNRQPPQPRTSRPGKPSLLVASRNNNTTTAGKENRQPLKRAGINASMLLKGKPILQGILDDVMGGR</sequence>
<dbReference type="Gene3D" id="2.40.30.270">
    <property type="match status" value="1"/>
</dbReference>
<protein>
    <recommendedName>
        <fullName evidence="6">DNA replication ATP-dependent helicase/nuclease DNA2</fullName>
        <ecNumber evidence="5">3.6.4.12</ecNumber>
    </recommendedName>
    <alternativeName>
        <fullName evidence="24">DNA replication ATP-dependent helicase-like homolog</fullName>
    </alternativeName>
</protein>
<feature type="region of interest" description="Disordered" evidence="26">
    <location>
        <begin position="1734"/>
        <end position="1811"/>
    </location>
</feature>
<feature type="compositionally biased region" description="Basic and acidic residues" evidence="26">
    <location>
        <begin position="98"/>
        <end position="109"/>
    </location>
</feature>
<dbReference type="GO" id="GO:0071932">
    <property type="term" value="P:replication fork reversal"/>
    <property type="evidence" value="ECO:0007669"/>
    <property type="project" value="TreeGrafter"/>
</dbReference>
<feature type="region of interest" description="Disordered" evidence="26">
    <location>
        <begin position="383"/>
        <end position="483"/>
    </location>
</feature>
<feature type="compositionally biased region" description="Pro residues" evidence="26">
    <location>
        <begin position="536"/>
        <end position="546"/>
    </location>
</feature>
<dbReference type="Pfam" id="PF13087">
    <property type="entry name" value="AAA_12"/>
    <property type="match status" value="1"/>
</dbReference>
<feature type="compositionally biased region" description="Polar residues" evidence="26">
    <location>
        <begin position="1734"/>
        <end position="1763"/>
    </location>
</feature>
<feature type="domain" description="DNA2 rift barrel" evidence="31">
    <location>
        <begin position="1043"/>
        <end position="1134"/>
    </location>
</feature>
<dbReference type="Pfam" id="PF08696">
    <property type="entry name" value="Dna2"/>
    <property type="match status" value="1"/>
</dbReference>
<evidence type="ECO:0000256" key="5">
    <source>
        <dbReference type="ARBA" id="ARBA00012551"/>
    </source>
</evidence>
<keyword evidence="13" id="KW-0227">DNA damage</keyword>
<dbReference type="InterPro" id="IPR048459">
    <property type="entry name" value="DNA2_Rift"/>
</dbReference>
<dbReference type="GO" id="GO:0005524">
    <property type="term" value="F:ATP binding"/>
    <property type="evidence" value="ECO:0007669"/>
    <property type="project" value="UniProtKB-KW"/>
</dbReference>
<dbReference type="FunFam" id="3.90.320.10:FF:000001">
    <property type="entry name" value="DNA replication helicase Dna2"/>
    <property type="match status" value="1"/>
</dbReference>
<evidence type="ECO:0000256" key="10">
    <source>
        <dbReference type="ARBA" id="ARBA00022723"/>
    </source>
</evidence>
<keyword evidence="34" id="KW-1185">Reference proteome</keyword>
<dbReference type="STRING" id="1262450.S3BQG1"/>
<evidence type="ECO:0000256" key="20">
    <source>
        <dbReference type="ARBA" id="ARBA00023128"/>
    </source>
</evidence>
<dbReference type="InterPro" id="IPR041677">
    <property type="entry name" value="DNA2/NAM7_AAA_11"/>
</dbReference>
<dbReference type="Pfam" id="PF01930">
    <property type="entry name" value="Cas_Cas4"/>
    <property type="match status" value="1"/>
</dbReference>
<keyword evidence="21" id="KW-0234">DNA repair</keyword>
<keyword evidence="20" id="KW-0496">Mitochondrion</keyword>
<dbReference type="eggNOG" id="KOG1805">
    <property type="taxonomic scope" value="Eukaryota"/>
</dbReference>
<evidence type="ECO:0000256" key="26">
    <source>
        <dbReference type="SAM" id="MobiDB-lite"/>
    </source>
</evidence>
<evidence type="ECO:0000256" key="4">
    <source>
        <dbReference type="ARBA" id="ARBA00007913"/>
    </source>
</evidence>
<keyword evidence="18" id="KW-0411">Iron-sulfur</keyword>
<dbReference type="SUPFAM" id="SSF52540">
    <property type="entry name" value="P-loop containing nucleoside triphosphate hydrolases"/>
    <property type="match status" value="1"/>
</dbReference>
<evidence type="ECO:0000256" key="2">
    <source>
        <dbReference type="ARBA" id="ARBA00004123"/>
    </source>
</evidence>
<dbReference type="InterPro" id="IPR041679">
    <property type="entry name" value="DNA2/NAM7-like_C"/>
</dbReference>
<evidence type="ECO:0000259" key="30">
    <source>
        <dbReference type="Pfam" id="PF13087"/>
    </source>
</evidence>
<evidence type="ECO:0000259" key="29">
    <source>
        <dbReference type="Pfam" id="PF13086"/>
    </source>
</evidence>
<dbReference type="InterPro" id="IPR022765">
    <property type="entry name" value="Dna2/Cas4_DUF83"/>
</dbReference>
<comment type="cofactor">
    <cofactor evidence="1">
        <name>[4Fe-4S] cluster</name>
        <dbReference type="ChEBI" id="CHEBI:49883"/>
    </cofactor>
</comment>
<dbReference type="InterPro" id="IPR047187">
    <property type="entry name" value="SF1_C_Upf1"/>
</dbReference>
<keyword evidence="16" id="KW-0067">ATP-binding</keyword>
<name>S3BQG1_OPHP1</name>
<dbReference type="EMBL" id="KE148177">
    <property type="protein sequence ID" value="EPE02549.1"/>
    <property type="molecule type" value="Genomic_DNA"/>
</dbReference>
<feature type="compositionally biased region" description="Basic residues" evidence="26">
    <location>
        <begin position="55"/>
        <end position="71"/>
    </location>
</feature>
<dbReference type="Pfam" id="PF13086">
    <property type="entry name" value="AAA_11"/>
    <property type="match status" value="2"/>
</dbReference>
<feature type="compositionally biased region" description="Polar residues" evidence="26">
    <location>
        <begin position="1798"/>
        <end position="1807"/>
    </location>
</feature>
<evidence type="ECO:0000256" key="3">
    <source>
        <dbReference type="ARBA" id="ARBA00004173"/>
    </source>
</evidence>
<dbReference type="OrthoDB" id="6513042at2759"/>
<keyword evidence="8" id="KW-0235">DNA replication</keyword>
<reference evidence="33 34" key="1">
    <citation type="journal article" date="2013" name="BMC Genomics">
        <title>The genome and transcriptome of the pine saprophyte Ophiostoma piceae, and a comparison with the bark beetle-associated pine pathogen Grosmannia clavigera.</title>
        <authorList>
            <person name="Haridas S."/>
            <person name="Wang Y."/>
            <person name="Lim L."/>
            <person name="Massoumi Alamouti S."/>
            <person name="Jackman S."/>
            <person name="Docking R."/>
            <person name="Robertson G."/>
            <person name="Birol I."/>
            <person name="Bohlmann J."/>
            <person name="Breuil C."/>
        </authorList>
    </citation>
    <scope>NUCLEOTIDE SEQUENCE [LARGE SCALE GENOMIC DNA]</scope>
    <source>
        <strain evidence="33 34">UAMH 11346</strain>
    </source>
</reference>
<dbReference type="CDD" id="cd18041">
    <property type="entry name" value="DEXXQc_DNA2"/>
    <property type="match status" value="1"/>
</dbReference>
<feature type="domain" description="DNA replication factor Dna2 N-terminal" evidence="28">
    <location>
        <begin position="666"/>
        <end position="868"/>
    </location>
</feature>
<evidence type="ECO:0000256" key="14">
    <source>
        <dbReference type="ARBA" id="ARBA00022801"/>
    </source>
</evidence>